<feature type="region of interest" description="Disordered" evidence="4">
    <location>
        <begin position="157"/>
        <end position="179"/>
    </location>
</feature>
<keyword evidence="1" id="KW-0677">Repeat</keyword>
<dbReference type="PROSITE" id="PS50088">
    <property type="entry name" value="ANK_REPEAT"/>
    <property type="match status" value="3"/>
</dbReference>
<dbReference type="AlphaFoldDB" id="A0A5J9TZY5"/>
<dbReference type="InterPro" id="IPR002110">
    <property type="entry name" value="Ankyrin_rpt"/>
</dbReference>
<proteinExistence type="predicted"/>
<dbReference type="SUPFAM" id="SSF48403">
    <property type="entry name" value="Ankyrin repeat"/>
    <property type="match status" value="1"/>
</dbReference>
<evidence type="ECO:0000313" key="6">
    <source>
        <dbReference type="Proteomes" id="UP000324897"/>
    </source>
</evidence>
<dbReference type="Gene3D" id="1.25.40.20">
    <property type="entry name" value="Ankyrin repeat-containing domain"/>
    <property type="match status" value="2"/>
</dbReference>
<dbReference type="Pfam" id="PF00023">
    <property type="entry name" value="Ank"/>
    <property type="match status" value="1"/>
</dbReference>
<feature type="non-terminal residue" evidence="5">
    <location>
        <position position="1"/>
    </location>
</feature>
<dbReference type="Pfam" id="PF13606">
    <property type="entry name" value="Ank_3"/>
    <property type="match status" value="1"/>
</dbReference>
<feature type="repeat" description="ANK" evidence="3">
    <location>
        <begin position="75"/>
        <end position="107"/>
    </location>
</feature>
<evidence type="ECO:0000256" key="3">
    <source>
        <dbReference type="PROSITE-ProRule" id="PRU00023"/>
    </source>
</evidence>
<feature type="compositionally biased region" description="Low complexity" evidence="4">
    <location>
        <begin position="158"/>
        <end position="179"/>
    </location>
</feature>
<accession>A0A5J9TZY5</accession>
<dbReference type="InterPro" id="IPR036770">
    <property type="entry name" value="Ankyrin_rpt-contain_sf"/>
</dbReference>
<dbReference type="Pfam" id="PF12796">
    <property type="entry name" value="Ank_2"/>
    <property type="match status" value="2"/>
</dbReference>
<keyword evidence="2 3" id="KW-0040">ANK repeat</keyword>
<dbReference type="EMBL" id="RWGY01000029">
    <property type="protein sequence ID" value="TVU16880.1"/>
    <property type="molecule type" value="Genomic_DNA"/>
</dbReference>
<comment type="caution">
    <text evidence="5">The sequence shown here is derived from an EMBL/GenBank/DDBJ whole genome shotgun (WGS) entry which is preliminary data.</text>
</comment>
<keyword evidence="6" id="KW-1185">Reference proteome</keyword>
<dbReference type="GO" id="GO:0005886">
    <property type="term" value="C:plasma membrane"/>
    <property type="evidence" value="ECO:0007669"/>
    <property type="project" value="TreeGrafter"/>
</dbReference>
<reference evidence="5 6" key="1">
    <citation type="journal article" date="2019" name="Sci. Rep.">
        <title>A high-quality genome of Eragrostis curvula grass provides insights into Poaceae evolution and supports new strategies to enhance forage quality.</title>
        <authorList>
            <person name="Carballo J."/>
            <person name="Santos B.A.C.M."/>
            <person name="Zappacosta D."/>
            <person name="Garbus I."/>
            <person name="Selva J.P."/>
            <person name="Gallo C.A."/>
            <person name="Diaz A."/>
            <person name="Albertini E."/>
            <person name="Caccamo M."/>
            <person name="Echenique V."/>
        </authorList>
    </citation>
    <scope>NUCLEOTIDE SEQUENCE [LARGE SCALE GENOMIC DNA]</scope>
    <source>
        <strain evidence="6">cv. Victoria</strain>
        <tissue evidence="5">Leaf</tissue>
    </source>
</reference>
<feature type="repeat" description="ANK" evidence="3">
    <location>
        <begin position="248"/>
        <end position="280"/>
    </location>
</feature>
<organism evidence="5 6">
    <name type="scientific">Eragrostis curvula</name>
    <name type="common">weeping love grass</name>
    <dbReference type="NCBI Taxonomy" id="38414"/>
    <lineage>
        <taxon>Eukaryota</taxon>
        <taxon>Viridiplantae</taxon>
        <taxon>Streptophyta</taxon>
        <taxon>Embryophyta</taxon>
        <taxon>Tracheophyta</taxon>
        <taxon>Spermatophyta</taxon>
        <taxon>Magnoliopsida</taxon>
        <taxon>Liliopsida</taxon>
        <taxon>Poales</taxon>
        <taxon>Poaceae</taxon>
        <taxon>PACMAD clade</taxon>
        <taxon>Chloridoideae</taxon>
        <taxon>Eragrostideae</taxon>
        <taxon>Eragrostidinae</taxon>
        <taxon>Eragrostis</taxon>
    </lineage>
</organism>
<dbReference type="PANTHER" id="PTHR24186:SF50">
    <property type="entry name" value="ANKYRIN REPEAT-CONTAINING PROTEIN ITN1-LIKE ISOFORM X1"/>
    <property type="match status" value="1"/>
</dbReference>
<name>A0A5J9TZY5_9POAL</name>
<gene>
    <name evidence="5" type="ORF">EJB05_32882</name>
</gene>
<dbReference type="OrthoDB" id="10040922at2759"/>
<evidence type="ECO:0000256" key="1">
    <source>
        <dbReference type="ARBA" id="ARBA00022737"/>
    </source>
</evidence>
<dbReference type="Proteomes" id="UP000324897">
    <property type="component" value="Chromosome 7"/>
</dbReference>
<dbReference type="Gramene" id="TVU16880">
    <property type="protein sequence ID" value="TVU16880"/>
    <property type="gene ID" value="EJB05_32882"/>
</dbReference>
<sequence>MESERRMNPALYKAVTQGNVASLKQVVAGDAATMLSTTTPQLNTVLHLAATHGHAEFAREILKMKEDLLVAQNDDGDTPLHLAAKAGKTEVVVLLATRALRAETSHSPLIMTNKAGNTPLHEAVRHCRSAVALALLDADPMRGHELDERGCGRCTWPPKRASSKSSGLSSISSGSRRSSCPPLLSAARLCTRPCSAATLVSSAYYLDLLSISRSPLIYLLPTKRTAALGIVEILLDKRPEMIGLTDSEGNNALHYAAQKNHRRAVELLLDRHVELAYKRNHKQHQSPLHVAAHYGSTDAIKALLRHCPDVAEMADGIGRNAFHASVVSGKARALRRGAAAAQ</sequence>
<evidence type="ECO:0000256" key="2">
    <source>
        <dbReference type="ARBA" id="ARBA00023043"/>
    </source>
</evidence>
<feature type="repeat" description="ANK" evidence="3">
    <location>
        <begin position="283"/>
        <end position="315"/>
    </location>
</feature>
<dbReference type="SMART" id="SM00248">
    <property type="entry name" value="ANK"/>
    <property type="match status" value="5"/>
</dbReference>
<protein>
    <submittedName>
        <fullName evidence="5">Uncharacterized protein</fullName>
    </submittedName>
</protein>
<evidence type="ECO:0000256" key="4">
    <source>
        <dbReference type="SAM" id="MobiDB-lite"/>
    </source>
</evidence>
<evidence type="ECO:0000313" key="5">
    <source>
        <dbReference type="EMBL" id="TVU16880.1"/>
    </source>
</evidence>
<dbReference type="PROSITE" id="PS50297">
    <property type="entry name" value="ANK_REP_REGION"/>
    <property type="match status" value="3"/>
</dbReference>
<dbReference type="PANTHER" id="PTHR24186">
    <property type="entry name" value="PROTEIN PHOSPHATASE 1 REGULATORY SUBUNIT"/>
    <property type="match status" value="1"/>
</dbReference>